<dbReference type="OMA" id="TKWESAM"/>
<evidence type="ECO:0000256" key="1">
    <source>
        <dbReference type="SAM" id="SignalP"/>
    </source>
</evidence>
<reference evidence="3" key="1">
    <citation type="journal article" date="2014" name="Genome Biol.">
        <title>Genome analysis of a major urban malaria vector mosquito, Anopheles stephensi.</title>
        <authorList>
            <person name="Jiang X."/>
            <person name="Peery A."/>
            <person name="Hall A.B."/>
            <person name="Sharma A."/>
            <person name="Chen X.G."/>
            <person name="Waterhouse R.M."/>
            <person name="Komissarov A."/>
            <person name="Riehle M.M."/>
            <person name="Shouche Y."/>
            <person name="Sharakhova M.V."/>
            <person name="Lawson D."/>
            <person name="Pakpour N."/>
            <person name="Arensburger P."/>
            <person name="Davidson V.L."/>
            <person name="Eiglmeier K."/>
            <person name="Emrich S."/>
            <person name="George P."/>
            <person name="Kennedy R.C."/>
            <person name="Mane S.P."/>
            <person name="Maslen G."/>
            <person name="Oringanje C."/>
            <person name="Qi Y."/>
            <person name="Settlage R."/>
            <person name="Tojo M."/>
            <person name="Tubio J.M."/>
            <person name="Unger M.F."/>
            <person name="Wang B."/>
            <person name="Vernick K.D."/>
            <person name="Ribeiro J.M."/>
            <person name="James A.A."/>
            <person name="Michel K."/>
            <person name="Riehle M.A."/>
            <person name="Luckhart S."/>
            <person name="Sharakhov I.V."/>
            <person name="Tu Z."/>
        </authorList>
    </citation>
    <scope>NUCLEOTIDE SEQUENCE [LARGE SCALE GENOMIC DNA]</scope>
    <source>
        <strain evidence="3">Indian</strain>
    </source>
</reference>
<proteinExistence type="predicted"/>
<protein>
    <submittedName>
        <fullName evidence="2">Uncharacterized protein</fullName>
    </submittedName>
</protein>
<name>A0A182YMC3_ANOST</name>
<organism evidence="2 3">
    <name type="scientific">Anopheles stephensi</name>
    <name type="common">Indo-Pakistan malaria mosquito</name>
    <dbReference type="NCBI Taxonomy" id="30069"/>
    <lineage>
        <taxon>Eukaryota</taxon>
        <taxon>Metazoa</taxon>
        <taxon>Ecdysozoa</taxon>
        <taxon>Arthropoda</taxon>
        <taxon>Hexapoda</taxon>
        <taxon>Insecta</taxon>
        <taxon>Pterygota</taxon>
        <taxon>Neoptera</taxon>
        <taxon>Endopterygota</taxon>
        <taxon>Diptera</taxon>
        <taxon>Nematocera</taxon>
        <taxon>Culicoidea</taxon>
        <taxon>Culicidae</taxon>
        <taxon>Anophelinae</taxon>
        <taxon>Anopheles</taxon>
    </lineage>
</organism>
<dbReference type="Proteomes" id="UP000076408">
    <property type="component" value="Unassembled WGS sequence"/>
</dbReference>
<feature type="signal peptide" evidence="1">
    <location>
        <begin position="1"/>
        <end position="30"/>
    </location>
</feature>
<dbReference type="VEuPathDB" id="VectorBase:ASTEI20_035550"/>
<evidence type="ECO:0000313" key="3">
    <source>
        <dbReference type="Proteomes" id="UP000076408"/>
    </source>
</evidence>
<dbReference type="AlphaFoldDB" id="A0A182YMC3"/>
<evidence type="ECO:0000313" key="2">
    <source>
        <dbReference type="EnsemblMetazoa" id="ASTEI09609-PA"/>
    </source>
</evidence>
<keyword evidence="3" id="KW-1185">Reference proteome</keyword>
<reference evidence="2" key="2">
    <citation type="submission" date="2020-05" db="UniProtKB">
        <authorList>
            <consortium name="EnsemblMetazoa"/>
        </authorList>
    </citation>
    <scope>IDENTIFICATION</scope>
    <source>
        <strain evidence="2">Indian</strain>
    </source>
</reference>
<keyword evidence="1" id="KW-0732">Signal</keyword>
<dbReference type="EnsemblMetazoa" id="ASTEI09609-RA">
    <property type="protein sequence ID" value="ASTEI09609-PA"/>
    <property type="gene ID" value="ASTEI09609"/>
</dbReference>
<feature type="chain" id="PRO_5047200593" evidence="1">
    <location>
        <begin position="31"/>
        <end position="151"/>
    </location>
</feature>
<dbReference type="VEuPathDB" id="VectorBase:ASTEI09609"/>
<sequence length="151" mass="16493">MPARVSQQLIVMKFLVFSVVLCAFVATSTAQTKSPVIVRMQTALGSMLSVVRDLSLANTALIKDTEDHIALNSAYVAAEELYQLFPTFGTQNSSLLPLPSRTRLDSAFDSFRNAVAAWEGALDGRTVENLTSTFQNVQKEFLNLAGVVYTL</sequence>
<dbReference type="VEuPathDB" id="VectorBase:ASTE005029"/>
<accession>A0A182YMC3</accession>